<protein>
    <submittedName>
        <fullName evidence="2">Predicted protein</fullName>
    </submittedName>
</protein>
<proteinExistence type="predicted"/>
<evidence type="ECO:0000256" key="1">
    <source>
        <dbReference type="SAM" id="MobiDB-lite"/>
    </source>
</evidence>
<dbReference type="EMBL" id="DS999644">
    <property type="protein sequence ID" value="EFE76754.2"/>
    <property type="molecule type" value="Genomic_DNA"/>
</dbReference>
<organism evidence="2 3">
    <name type="scientific">Streptomyces filamentosus NRRL 15998</name>
    <dbReference type="NCBI Taxonomy" id="457431"/>
    <lineage>
        <taxon>Bacteria</taxon>
        <taxon>Bacillati</taxon>
        <taxon>Actinomycetota</taxon>
        <taxon>Actinomycetes</taxon>
        <taxon>Kitasatosporales</taxon>
        <taxon>Streptomycetaceae</taxon>
        <taxon>Streptomyces</taxon>
    </lineage>
</organism>
<feature type="region of interest" description="Disordered" evidence="1">
    <location>
        <begin position="1"/>
        <end position="33"/>
    </location>
</feature>
<evidence type="ECO:0000313" key="3">
    <source>
        <dbReference type="Proteomes" id="UP000003986"/>
    </source>
</evidence>
<evidence type="ECO:0000313" key="2">
    <source>
        <dbReference type="EMBL" id="EFE76754.2"/>
    </source>
</evidence>
<accession>D6ADR7</accession>
<reference evidence="3" key="2">
    <citation type="submission" date="2008-12" db="EMBL/GenBank/DDBJ databases">
        <title>Annotation of Streptomyces roseosporus strain NRRL 15998.</title>
        <authorList>
            <consortium name="The Broad Institute Genome Sequencing Platform"/>
            <consortium name="Broad Institute Microbial Sequencing Center"/>
            <person name="Fischbach M."/>
            <person name="Ward D."/>
            <person name="Young S."/>
            <person name="Kodira C.D."/>
            <person name="Zeng Q."/>
            <person name="Koehrsen M."/>
            <person name="Godfrey P."/>
            <person name="Alvarado L."/>
            <person name="Berlin A.M."/>
            <person name="Borenstein D."/>
            <person name="Chen Z."/>
            <person name="Engels R."/>
            <person name="Freedman E."/>
            <person name="Gellesch M."/>
            <person name="Goldberg J."/>
            <person name="Griggs A."/>
            <person name="Gujja S."/>
            <person name="Heiman D.I."/>
            <person name="Hepburn T.A."/>
            <person name="Howarth C."/>
            <person name="Jen D."/>
            <person name="Larson L."/>
            <person name="Lewis B."/>
            <person name="Mehta T."/>
            <person name="Park D."/>
            <person name="Pearson M."/>
            <person name="Roberts A."/>
            <person name="Saif S."/>
            <person name="Shea T.D."/>
            <person name="Shenoy N."/>
            <person name="Sisk P."/>
            <person name="Stolte C."/>
            <person name="Sykes S.N."/>
            <person name="Walk T."/>
            <person name="White J."/>
            <person name="Yandava C."/>
            <person name="Straight P."/>
            <person name="Clardy J."/>
            <person name="Hung D."/>
            <person name="Kolter R."/>
            <person name="Mekalanos J."/>
            <person name="Walker S."/>
            <person name="Walsh C.T."/>
            <person name="Wieland B.L.C."/>
            <person name="Ilzarbe M."/>
            <person name="Galagan J."/>
            <person name="Nusbaum C."/>
            <person name="Birren B."/>
        </authorList>
    </citation>
    <scope>NUCLEOTIDE SEQUENCE [LARGE SCALE GENOMIC DNA]</scope>
    <source>
        <strain evidence="3">NRRL 15998</strain>
    </source>
</reference>
<gene>
    <name evidence="2" type="ORF">SSGG_04120</name>
</gene>
<dbReference type="Proteomes" id="UP000003986">
    <property type="component" value="Unassembled WGS sequence"/>
</dbReference>
<reference evidence="3" key="1">
    <citation type="submission" date="2008-10" db="EMBL/GenBank/DDBJ databases">
        <authorList>
            <person name="Molnar K."/>
        </authorList>
    </citation>
    <scope>NUCLEOTIDE SEQUENCE [LARGE SCALE GENOMIC DNA]</scope>
    <source>
        <strain evidence="3">NRRL 15998</strain>
    </source>
</reference>
<dbReference type="AlphaFoldDB" id="D6ADR7"/>
<name>D6ADR7_STRFL</name>
<sequence length="195" mass="21359">MTRPYPVDTDQLPHEPSSAGQLTTRPHSHHHPPHITPMWTVSCWSRYAVGGMLVAMTSKKHPDWVPDAGHQLHLTGIHFDAIRLRGIRGEAVLQHLATLTEGEPGPVVREMSGARWTYFLIPPGASDGYDWPPGAKCFGPATRDEWVGIPAAEGNTYPLSWRCGAPEEDEFVDPELLHGLVMAQLAPEAPATPEG</sequence>